<dbReference type="PRINTS" id="PR00813">
    <property type="entry name" value="BCTERIALGSPG"/>
</dbReference>
<keyword evidence="2" id="KW-0472">Membrane</keyword>
<dbReference type="Proteomes" id="UP000293172">
    <property type="component" value="Unassembled WGS sequence"/>
</dbReference>
<evidence type="ECO:0000256" key="2">
    <source>
        <dbReference type="SAM" id="Phobius"/>
    </source>
</evidence>
<dbReference type="AlphaFoldDB" id="A0A4Q9R7L2"/>
<accession>A0A4Q9R7L2</accession>
<dbReference type="Pfam" id="PF07963">
    <property type="entry name" value="N_methyl"/>
    <property type="match status" value="1"/>
</dbReference>
<organism evidence="3 4">
    <name type="scientific">Phytopseudomonas dryadis</name>
    <dbReference type="NCBI Taxonomy" id="2487520"/>
    <lineage>
        <taxon>Bacteria</taxon>
        <taxon>Pseudomonadati</taxon>
        <taxon>Pseudomonadota</taxon>
        <taxon>Gammaproteobacteria</taxon>
        <taxon>Pseudomonadales</taxon>
        <taxon>Pseudomonadaceae</taxon>
        <taxon>Phytopseudomonas</taxon>
    </lineage>
</organism>
<dbReference type="Pfam" id="PF16732">
    <property type="entry name" value="ComP_DUS"/>
    <property type="match status" value="1"/>
</dbReference>
<comment type="caution">
    <text evidence="3">The sequence shown here is derived from an EMBL/GenBank/DDBJ whole genome shotgun (WGS) entry which is preliminary data.</text>
</comment>
<dbReference type="GO" id="GO:0015628">
    <property type="term" value="P:protein secretion by the type II secretion system"/>
    <property type="evidence" value="ECO:0007669"/>
    <property type="project" value="InterPro"/>
</dbReference>
<dbReference type="GO" id="GO:0015627">
    <property type="term" value="C:type II protein secretion system complex"/>
    <property type="evidence" value="ECO:0007669"/>
    <property type="project" value="InterPro"/>
</dbReference>
<reference evidence="3 4" key="1">
    <citation type="submission" date="2018-06" db="EMBL/GenBank/DDBJ databases">
        <title>Three novel Pseudomonas species isolated from symptomatic oak.</title>
        <authorList>
            <person name="Bueno-Gonzalez V."/>
            <person name="Brady C."/>
        </authorList>
    </citation>
    <scope>NUCLEOTIDE SEQUENCE [LARGE SCALE GENOMIC DNA]</scope>
    <source>
        <strain evidence="3 4">P6B</strain>
    </source>
</reference>
<proteinExistence type="predicted"/>
<dbReference type="RefSeq" id="WP_131197566.1">
    <property type="nucleotide sequence ID" value="NZ_QJUL01000006.1"/>
</dbReference>
<dbReference type="OrthoDB" id="6905301at2"/>
<dbReference type="InterPro" id="IPR012902">
    <property type="entry name" value="N_methyl_site"/>
</dbReference>
<evidence type="ECO:0000256" key="1">
    <source>
        <dbReference type="ARBA" id="ARBA00022481"/>
    </source>
</evidence>
<feature type="transmembrane region" description="Helical" evidence="2">
    <location>
        <begin position="12"/>
        <end position="35"/>
    </location>
</feature>
<dbReference type="InterPro" id="IPR031982">
    <property type="entry name" value="PilE-like"/>
</dbReference>
<name>A0A4Q9R7L2_9GAMM</name>
<evidence type="ECO:0000313" key="3">
    <source>
        <dbReference type="EMBL" id="TBU95896.1"/>
    </source>
</evidence>
<gene>
    <name evidence="3" type="ORF">DNK44_06090</name>
</gene>
<dbReference type="InterPro" id="IPR045584">
    <property type="entry name" value="Pilin-like"/>
</dbReference>
<dbReference type="Gene3D" id="3.30.700.10">
    <property type="entry name" value="Glycoprotein, Type 4 Pilin"/>
    <property type="match status" value="1"/>
</dbReference>
<dbReference type="PANTHER" id="PTHR30093">
    <property type="entry name" value="GENERAL SECRETION PATHWAY PROTEIN G"/>
    <property type="match status" value="1"/>
</dbReference>
<dbReference type="PANTHER" id="PTHR30093:SF47">
    <property type="entry name" value="TYPE IV PILUS NON-CORE MINOR PILIN PILE"/>
    <property type="match status" value="1"/>
</dbReference>
<sequence length="141" mass="15110">MGTIRAKDQAGFTLIELLIAVAIIGILAAIALPAYSNYILRGKVKAAQSDLVALSLNLENRYQRQLSYPSTTTDSTETTEALFSSWKPVQDKDFTYTLNANGSSYTVTATGTTSGLTSCVLTLNNKNDRTATSCPGSDSSW</sequence>
<dbReference type="InterPro" id="IPR000983">
    <property type="entry name" value="Bac_GSPG_pilin"/>
</dbReference>
<dbReference type="PROSITE" id="PS00409">
    <property type="entry name" value="PROKAR_NTER_METHYL"/>
    <property type="match status" value="1"/>
</dbReference>
<keyword evidence="2" id="KW-1133">Transmembrane helix</keyword>
<dbReference type="SUPFAM" id="SSF54523">
    <property type="entry name" value="Pili subunits"/>
    <property type="match status" value="1"/>
</dbReference>
<keyword evidence="1" id="KW-0488">Methylation</keyword>
<dbReference type="NCBIfam" id="TIGR02532">
    <property type="entry name" value="IV_pilin_GFxxxE"/>
    <property type="match status" value="1"/>
</dbReference>
<dbReference type="EMBL" id="QJUL01000006">
    <property type="protein sequence ID" value="TBU95896.1"/>
    <property type="molecule type" value="Genomic_DNA"/>
</dbReference>
<keyword evidence="2" id="KW-0812">Transmembrane</keyword>
<evidence type="ECO:0000313" key="4">
    <source>
        <dbReference type="Proteomes" id="UP000293172"/>
    </source>
</evidence>
<dbReference type="GO" id="GO:0043683">
    <property type="term" value="P:type IV pilus assembly"/>
    <property type="evidence" value="ECO:0007669"/>
    <property type="project" value="InterPro"/>
</dbReference>
<protein>
    <submittedName>
        <fullName evidence="3">Pilus assembly protein PilE</fullName>
    </submittedName>
</protein>